<evidence type="ECO:0000313" key="1">
    <source>
        <dbReference type="EMBL" id="KAJ3834002.1"/>
    </source>
</evidence>
<accession>A0AA38UD65</accession>
<proteinExistence type="predicted"/>
<reference evidence="1" key="1">
    <citation type="submission" date="2022-08" db="EMBL/GenBank/DDBJ databases">
        <authorList>
            <consortium name="DOE Joint Genome Institute"/>
            <person name="Min B."/>
            <person name="Riley R."/>
            <person name="Sierra-Patev S."/>
            <person name="Naranjo-Ortiz M."/>
            <person name="Looney B."/>
            <person name="Konkel Z."/>
            <person name="Slot J.C."/>
            <person name="Sakamoto Y."/>
            <person name="Steenwyk J.L."/>
            <person name="Rokas A."/>
            <person name="Carro J."/>
            <person name="Camarero S."/>
            <person name="Ferreira P."/>
            <person name="Molpeceres G."/>
            <person name="Ruiz-Duenas F.J."/>
            <person name="Serrano A."/>
            <person name="Henrissat B."/>
            <person name="Drula E."/>
            <person name="Hughes K.W."/>
            <person name="Mata J.L."/>
            <person name="Ishikawa N.K."/>
            <person name="Vargas-Isla R."/>
            <person name="Ushijima S."/>
            <person name="Smith C.A."/>
            <person name="Ahrendt S."/>
            <person name="Andreopoulos W."/>
            <person name="He G."/>
            <person name="Labutti K."/>
            <person name="Lipzen A."/>
            <person name="Ng V."/>
            <person name="Sandor L."/>
            <person name="Barry K."/>
            <person name="Martinez A.T."/>
            <person name="Xiao Y."/>
            <person name="Gibbons J.G."/>
            <person name="Terashima K."/>
            <person name="Hibbett D.S."/>
            <person name="Grigoriev I.V."/>
        </authorList>
    </citation>
    <scope>NUCLEOTIDE SEQUENCE</scope>
    <source>
        <strain evidence="1">TFB9207</strain>
    </source>
</reference>
<sequence length="96" mass="11297">FARDGIELKKIEDFIRDPINNGPKLRNTRIDKFAADVKSMKASPWNRALAHKFALKAREIVANCKDGRFGKKTEKIEWDDLFRDRLYRIYKDIIDA</sequence>
<feature type="non-terminal residue" evidence="1">
    <location>
        <position position="1"/>
    </location>
</feature>
<comment type="caution">
    <text evidence="1">The sequence shown here is derived from an EMBL/GenBank/DDBJ whole genome shotgun (WGS) entry which is preliminary data.</text>
</comment>
<evidence type="ECO:0000313" key="2">
    <source>
        <dbReference type="Proteomes" id="UP001163846"/>
    </source>
</evidence>
<gene>
    <name evidence="1" type="ORF">F5878DRAFT_519164</name>
</gene>
<dbReference type="AlphaFoldDB" id="A0AA38UD65"/>
<organism evidence="1 2">
    <name type="scientific">Lentinula raphanica</name>
    <dbReference type="NCBI Taxonomy" id="153919"/>
    <lineage>
        <taxon>Eukaryota</taxon>
        <taxon>Fungi</taxon>
        <taxon>Dikarya</taxon>
        <taxon>Basidiomycota</taxon>
        <taxon>Agaricomycotina</taxon>
        <taxon>Agaricomycetes</taxon>
        <taxon>Agaricomycetidae</taxon>
        <taxon>Agaricales</taxon>
        <taxon>Marasmiineae</taxon>
        <taxon>Omphalotaceae</taxon>
        <taxon>Lentinula</taxon>
    </lineage>
</organism>
<feature type="non-terminal residue" evidence="1">
    <location>
        <position position="96"/>
    </location>
</feature>
<name>A0AA38UD65_9AGAR</name>
<keyword evidence="2" id="KW-1185">Reference proteome</keyword>
<dbReference type="EMBL" id="MU806598">
    <property type="protein sequence ID" value="KAJ3834002.1"/>
    <property type="molecule type" value="Genomic_DNA"/>
</dbReference>
<protein>
    <submittedName>
        <fullName evidence="1">Uncharacterized protein</fullName>
    </submittedName>
</protein>
<dbReference type="Proteomes" id="UP001163846">
    <property type="component" value="Unassembled WGS sequence"/>
</dbReference>